<feature type="compositionally biased region" description="Low complexity" evidence="5">
    <location>
        <begin position="172"/>
        <end position="182"/>
    </location>
</feature>
<keyword evidence="3" id="KW-1133">Transmembrane helix</keyword>
<comment type="caution">
    <text evidence="7">The sequence shown here is derived from an EMBL/GenBank/DDBJ whole genome shotgun (WGS) entry which is preliminary data.</text>
</comment>
<dbReference type="OrthoDB" id="21589at2759"/>
<feature type="region of interest" description="Disordered" evidence="5">
    <location>
        <begin position="314"/>
        <end position="367"/>
    </location>
</feature>
<evidence type="ECO:0000256" key="5">
    <source>
        <dbReference type="SAM" id="MobiDB-lite"/>
    </source>
</evidence>
<evidence type="ECO:0000256" key="1">
    <source>
        <dbReference type="ARBA" id="ARBA00004370"/>
    </source>
</evidence>
<comment type="subcellular location">
    <subcellularLocation>
        <location evidence="1">Membrane</location>
    </subcellularLocation>
</comment>
<evidence type="ECO:0000256" key="3">
    <source>
        <dbReference type="ARBA" id="ARBA00022989"/>
    </source>
</evidence>
<dbReference type="InterPro" id="IPR029071">
    <property type="entry name" value="Ubiquitin-like_domsf"/>
</dbReference>
<dbReference type="GO" id="GO:0016020">
    <property type="term" value="C:membrane"/>
    <property type="evidence" value="ECO:0007669"/>
    <property type="project" value="UniProtKB-SubCell"/>
</dbReference>
<dbReference type="PANTHER" id="PTHR12943:SF27">
    <property type="entry name" value="HOMOCYSTEINE-INDUCED ENDOPLASMIC RETICULUM PROTEIN, ISOFORM A"/>
    <property type="match status" value="1"/>
</dbReference>
<dbReference type="PANTHER" id="PTHR12943">
    <property type="entry name" value="HOMOCYSTEINE-RESPONSIVE ENDOPLASMIC RETICULUM-RESIDENT UNIQUITIN-LIKE DOMAIN HERPUD PROTEIN FAMILY MEMBER"/>
    <property type="match status" value="1"/>
</dbReference>
<feature type="region of interest" description="Disordered" evidence="5">
    <location>
        <begin position="439"/>
        <end position="494"/>
    </location>
</feature>
<feature type="compositionally biased region" description="Low complexity" evidence="5">
    <location>
        <begin position="191"/>
        <end position="205"/>
    </location>
</feature>
<dbReference type="Gene3D" id="3.10.20.90">
    <property type="entry name" value="Phosphatidylinositol 3-kinase Catalytic Subunit, Chain A, domain 1"/>
    <property type="match status" value="1"/>
</dbReference>
<dbReference type="EMBL" id="ML996089">
    <property type="protein sequence ID" value="KAF2150754.1"/>
    <property type="molecule type" value="Genomic_DNA"/>
</dbReference>
<dbReference type="InterPro" id="IPR000626">
    <property type="entry name" value="Ubiquitin-like_dom"/>
</dbReference>
<dbReference type="Proteomes" id="UP000799439">
    <property type="component" value="Unassembled WGS sequence"/>
</dbReference>
<feature type="compositionally biased region" description="Basic and acidic residues" evidence="5">
    <location>
        <begin position="726"/>
        <end position="736"/>
    </location>
</feature>
<dbReference type="InterPro" id="IPR039751">
    <property type="entry name" value="HERPUD1/2"/>
</dbReference>
<dbReference type="PROSITE" id="PS50053">
    <property type="entry name" value="UBIQUITIN_2"/>
    <property type="match status" value="1"/>
</dbReference>
<evidence type="ECO:0000313" key="8">
    <source>
        <dbReference type="Proteomes" id="UP000799439"/>
    </source>
</evidence>
<feature type="region of interest" description="Disordered" evidence="5">
    <location>
        <begin position="581"/>
        <end position="635"/>
    </location>
</feature>
<evidence type="ECO:0000256" key="4">
    <source>
        <dbReference type="ARBA" id="ARBA00023136"/>
    </source>
</evidence>
<sequence>MTEIAPQADVPRPPPGDQRIHLRILTPASGLASEVVEIRDVPLNITIETLKQRITYTSPSHPPVPTQRLIFSGRVLADNNARLVEALGADAIRNNDTLTIHMVVRGAQSQPVSRAGTPAQAQPAGVRMGSVPPVAPHAQGQQEHRGVPGPHNPFAAIPQMPLGFPGMPFPQFPFQQQQMHPGTPQVPHLPHTPQRAQTPQTTQHTGGEPTAHPLPEPPQHIQQHANTLQQHAAMHQAALRQAAGGQMQPARVVINAQFRAVPGAPGQNAQLGGQAMPSGFPAPPGAGAGAEPGLTAEQDQELDRWIQQRTAQIQQGLGMPSDQRSQGPHTQRQQQTPTSANAGDSRIPQPQRGTSMNNPFPAGFPPQNPFQMAYNPLFPFPFQQVPHFGLPSNHLANSLANIRAQEQILAVPGTMYLLSSPTGPQAIIYQNDGMYQAQFPGLTPTPTQPLPSASNTNASAGPEVPQNRDNQQAHRGAAPPPPAPGARPNAAAAQQQVANLVNGPNAVAAEPPGLFAPILNHFWLLFRILLFAYFFLGGDDGWRRPLLLAGIAGVFFLVRGFDAGRGFRDALRTWWDGIVGLPPRRQGEQRPEQPEHGQQQAQRPAGEQRAPVQNQAAPQPAPQPQPARAEEDNNMSPLRRRLRPVERGAALFVASLWPGVGENTIRQRREADELVARQEAEAAAAAAAALAPAREQGQQVEDGNVPAVQDQDQQVEDGSVSAAHVDNTRNHSDLDSMRAQTSGAASTHGETQGEATVRERRTFAAGSHEGEGDSRDAGVN</sequence>
<dbReference type="GO" id="GO:0030968">
    <property type="term" value="P:endoplasmic reticulum unfolded protein response"/>
    <property type="evidence" value="ECO:0007669"/>
    <property type="project" value="TreeGrafter"/>
</dbReference>
<feature type="compositionally biased region" description="Polar residues" evidence="5">
    <location>
        <begin position="322"/>
        <end position="342"/>
    </location>
</feature>
<evidence type="ECO:0000259" key="6">
    <source>
        <dbReference type="PROSITE" id="PS50053"/>
    </source>
</evidence>
<name>A0A9P4J1L5_9PEZI</name>
<evidence type="ECO:0000313" key="7">
    <source>
        <dbReference type="EMBL" id="KAF2150754.1"/>
    </source>
</evidence>
<feature type="domain" description="Ubiquitin-like" evidence="6">
    <location>
        <begin position="40"/>
        <end position="107"/>
    </location>
</feature>
<accession>A0A9P4J1L5</accession>
<feature type="compositionally biased region" description="Polar residues" evidence="5">
    <location>
        <begin position="738"/>
        <end position="754"/>
    </location>
</feature>
<feature type="region of interest" description="Disordered" evidence="5">
    <location>
        <begin position="687"/>
        <end position="780"/>
    </location>
</feature>
<feature type="region of interest" description="Disordered" evidence="5">
    <location>
        <begin position="265"/>
        <end position="301"/>
    </location>
</feature>
<protein>
    <recommendedName>
        <fullName evidence="6">Ubiquitin-like domain-containing protein</fullName>
    </recommendedName>
</protein>
<feature type="compositionally biased region" description="Low complexity" evidence="5">
    <location>
        <begin position="608"/>
        <end position="618"/>
    </location>
</feature>
<feature type="compositionally biased region" description="Basic and acidic residues" evidence="5">
    <location>
        <begin position="756"/>
        <end position="780"/>
    </location>
</feature>
<feature type="compositionally biased region" description="Basic and acidic residues" evidence="5">
    <location>
        <begin position="585"/>
        <end position="595"/>
    </location>
</feature>
<dbReference type="SUPFAM" id="SSF54236">
    <property type="entry name" value="Ubiquitin-like"/>
    <property type="match status" value="1"/>
</dbReference>
<feature type="compositionally biased region" description="Low complexity" evidence="5">
    <location>
        <begin position="687"/>
        <end position="696"/>
    </location>
</feature>
<evidence type="ECO:0000256" key="2">
    <source>
        <dbReference type="ARBA" id="ARBA00022692"/>
    </source>
</evidence>
<gene>
    <name evidence="7" type="ORF">K461DRAFT_270154</name>
</gene>
<feature type="region of interest" description="Disordered" evidence="5">
    <location>
        <begin position="168"/>
        <end position="219"/>
    </location>
</feature>
<dbReference type="AlphaFoldDB" id="A0A9P4J1L5"/>
<reference evidence="7" key="1">
    <citation type="journal article" date="2020" name="Stud. Mycol.">
        <title>101 Dothideomycetes genomes: a test case for predicting lifestyles and emergence of pathogens.</title>
        <authorList>
            <person name="Haridas S."/>
            <person name="Albert R."/>
            <person name="Binder M."/>
            <person name="Bloem J."/>
            <person name="Labutti K."/>
            <person name="Salamov A."/>
            <person name="Andreopoulos B."/>
            <person name="Baker S."/>
            <person name="Barry K."/>
            <person name="Bills G."/>
            <person name="Bluhm B."/>
            <person name="Cannon C."/>
            <person name="Castanera R."/>
            <person name="Culley D."/>
            <person name="Daum C."/>
            <person name="Ezra D."/>
            <person name="Gonzalez J."/>
            <person name="Henrissat B."/>
            <person name="Kuo A."/>
            <person name="Liang C."/>
            <person name="Lipzen A."/>
            <person name="Lutzoni F."/>
            <person name="Magnuson J."/>
            <person name="Mondo S."/>
            <person name="Nolan M."/>
            <person name="Ohm R."/>
            <person name="Pangilinan J."/>
            <person name="Park H.-J."/>
            <person name="Ramirez L."/>
            <person name="Alfaro M."/>
            <person name="Sun H."/>
            <person name="Tritt A."/>
            <person name="Yoshinaga Y."/>
            <person name="Zwiers L.-H."/>
            <person name="Turgeon B."/>
            <person name="Goodwin S."/>
            <person name="Spatafora J."/>
            <person name="Crous P."/>
            <person name="Grigoriev I."/>
        </authorList>
    </citation>
    <scope>NUCLEOTIDE SEQUENCE</scope>
    <source>
        <strain evidence="7">CBS 260.36</strain>
    </source>
</reference>
<keyword evidence="2" id="KW-0812">Transmembrane</keyword>
<proteinExistence type="predicted"/>
<organism evidence="7 8">
    <name type="scientific">Myriangium duriaei CBS 260.36</name>
    <dbReference type="NCBI Taxonomy" id="1168546"/>
    <lineage>
        <taxon>Eukaryota</taxon>
        <taxon>Fungi</taxon>
        <taxon>Dikarya</taxon>
        <taxon>Ascomycota</taxon>
        <taxon>Pezizomycotina</taxon>
        <taxon>Dothideomycetes</taxon>
        <taxon>Dothideomycetidae</taxon>
        <taxon>Myriangiales</taxon>
        <taxon>Myriangiaceae</taxon>
        <taxon>Myriangium</taxon>
    </lineage>
</organism>
<keyword evidence="8" id="KW-1185">Reference proteome</keyword>
<keyword evidence="4" id="KW-0472">Membrane</keyword>